<name>A0A5B7DES3_PORTR</name>
<reference evidence="2 3" key="1">
    <citation type="submission" date="2019-05" db="EMBL/GenBank/DDBJ databases">
        <title>Another draft genome of Portunus trituberculatus and its Hox gene families provides insights of decapod evolution.</title>
        <authorList>
            <person name="Jeong J.-H."/>
            <person name="Song I."/>
            <person name="Kim S."/>
            <person name="Choi T."/>
            <person name="Kim D."/>
            <person name="Ryu S."/>
            <person name="Kim W."/>
        </authorList>
    </citation>
    <scope>NUCLEOTIDE SEQUENCE [LARGE SCALE GENOMIC DNA]</scope>
    <source>
        <tissue evidence="2">Muscle</tissue>
    </source>
</reference>
<dbReference type="EMBL" id="VSRR010000818">
    <property type="protein sequence ID" value="MPC19942.1"/>
    <property type="molecule type" value="Genomic_DNA"/>
</dbReference>
<evidence type="ECO:0000313" key="2">
    <source>
        <dbReference type="EMBL" id="MPC19942.1"/>
    </source>
</evidence>
<dbReference type="Proteomes" id="UP000324222">
    <property type="component" value="Unassembled WGS sequence"/>
</dbReference>
<evidence type="ECO:0000256" key="1">
    <source>
        <dbReference type="SAM" id="MobiDB-lite"/>
    </source>
</evidence>
<organism evidence="2 3">
    <name type="scientific">Portunus trituberculatus</name>
    <name type="common">Swimming crab</name>
    <name type="synonym">Neptunus trituberculatus</name>
    <dbReference type="NCBI Taxonomy" id="210409"/>
    <lineage>
        <taxon>Eukaryota</taxon>
        <taxon>Metazoa</taxon>
        <taxon>Ecdysozoa</taxon>
        <taxon>Arthropoda</taxon>
        <taxon>Crustacea</taxon>
        <taxon>Multicrustacea</taxon>
        <taxon>Malacostraca</taxon>
        <taxon>Eumalacostraca</taxon>
        <taxon>Eucarida</taxon>
        <taxon>Decapoda</taxon>
        <taxon>Pleocyemata</taxon>
        <taxon>Brachyura</taxon>
        <taxon>Eubrachyura</taxon>
        <taxon>Portunoidea</taxon>
        <taxon>Portunidae</taxon>
        <taxon>Portuninae</taxon>
        <taxon>Portunus</taxon>
    </lineage>
</organism>
<dbReference type="AlphaFoldDB" id="A0A5B7DES3"/>
<feature type="region of interest" description="Disordered" evidence="1">
    <location>
        <begin position="84"/>
        <end position="121"/>
    </location>
</feature>
<evidence type="ECO:0000313" key="3">
    <source>
        <dbReference type="Proteomes" id="UP000324222"/>
    </source>
</evidence>
<accession>A0A5B7DES3</accession>
<gene>
    <name evidence="2" type="ORF">E2C01_012871</name>
</gene>
<proteinExistence type="predicted"/>
<protein>
    <submittedName>
        <fullName evidence="2">Uncharacterized protein</fullName>
    </submittedName>
</protein>
<comment type="caution">
    <text evidence="2">The sequence shown here is derived from an EMBL/GenBank/DDBJ whole genome shotgun (WGS) entry which is preliminary data.</text>
</comment>
<sequence length="121" mass="12949">MQRWVEYVCREMLVVVLLLYLTAGGTHVISSDLVNALAGREMYGESLQWISGGIVVGWRSLIFPTFPSAPTPTILFLSPFPTPTPTSASPVARLSGSEGAWTSGSGECPRSNVSRPHEGVG</sequence>
<keyword evidence="3" id="KW-1185">Reference proteome</keyword>